<dbReference type="Proteomes" id="UP000295805">
    <property type="component" value="Unassembled WGS sequence"/>
</dbReference>
<accession>A0A4R3ZWZ3</accession>
<dbReference type="InterPro" id="IPR011746">
    <property type="entry name" value="Trp_synth-assoc_CHP"/>
</dbReference>
<feature type="transmembrane region" description="Helical" evidence="2">
    <location>
        <begin position="79"/>
        <end position="99"/>
    </location>
</feature>
<feature type="transmembrane region" description="Helical" evidence="2">
    <location>
        <begin position="146"/>
        <end position="167"/>
    </location>
</feature>
<reference evidence="3 4" key="1">
    <citation type="submission" date="2019-03" db="EMBL/GenBank/DDBJ databases">
        <title>Root nodule microbial communities of legume samples collected from USA, Mexico and Botswana.</title>
        <authorList>
            <person name="Hirsch A."/>
        </authorList>
    </citation>
    <scope>NUCLEOTIDE SEQUENCE [LARGE SCALE GENOMIC DNA]</scope>
    <source>
        <strain evidence="3 4">55</strain>
    </source>
</reference>
<evidence type="ECO:0000256" key="1">
    <source>
        <dbReference type="SAM" id="MobiDB-lite"/>
    </source>
</evidence>
<feature type="region of interest" description="Disordered" evidence="1">
    <location>
        <begin position="178"/>
        <end position="216"/>
    </location>
</feature>
<dbReference type="Pfam" id="PF09534">
    <property type="entry name" value="Trp_oprn_chp"/>
    <property type="match status" value="1"/>
</dbReference>
<proteinExistence type="predicted"/>
<dbReference type="GeneID" id="89530318"/>
<comment type="caution">
    <text evidence="3">The sequence shown here is derived from an EMBL/GenBank/DDBJ whole genome shotgun (WGS) entry which is preliminary data.</text>
</comment>
<organism evidence="3 4">
    <name type="scientific">Dietzia cinnamea</name>
    <dbReference type="NCBI Taxonomy" id="321318"/>
    <lineage>
        <taxon>Bacteria</taxon>
        <taxon>Bacillati</taxon>
        <taxon>Actinomycetota</taxon>
        <taxon>Actinomycetes</taxon>
        <taxon>Mycobacteriales</taxon>
        <taxon>Dietziaceae</taxon>
        <taxon>Dietzia</taxon>
    </lineage>
</organism>
<gene>
    <name evidence="3" type="ORF">EDD19_10422</name>
</gene>
<evidence type="ECO:0000256" key="2">
    <source>
        <dbReference type="SAM" id="Phobius"/>
    </source>
</evidence>
<protein>
    <submittedName>
        <fullName evidence="3">Putative membrane protein (TIGR02234 family)</fullName>
    </submittedName>
</protein>
<dbReference type="NCBIfam" id="TIGR02234">
    <property type="entry name" value="trp_oprn_chp"/>
    <property type="match status" value="1"/>
</dbReference>
<feature type="transmembrane region" description="Helical" evidence="2">
    <location>
        <begin position="54"/>
        <end position="72"/>
    </location>
</feature>
<keyword evidence="2" id="KW-1133">Transmembrane helix</keyword>
<keyword evidence="2" id="KW-0812">Transmembrane</keyword>
<feature type="compositionally biased region" description="Basic and acidic residues" evidence="1">
    <location>
        <begin position="191"/>
        <end position="216"/>
    </location>
</feature>
<name>A0A4R3ZWZ3_9ACTN</name>
<sequence>MSRRARLLVPVVLLLVGAALLWIASRMVWLDVAAFNDQSGEARRALAGAEWQPALVPLALGALAAIAAVALVRGLAARAVGAVIALLGVAAVALLISSVGGVDAERVHTVITSDEGVARTNAGPGAEGSESIPEWSRITELSTRPVGPSLTGAGAAALLAAGIVVLARPARPVRRDDRYVTPAVRRGTGGEARDDADGDAGRDLWSELDEGRDPTG</sequence>
<dbReference type="RefSeq" id="WP_243699606.1">
    <property type="nucleotide sequence ID" value="NZ_CP143053.1"/>
</dbReference>
<dbReference type="InterPro" id="IPR019051">
    <property type="entry name" value="Trp_biosyn_TM_oprn/chp"/>
</dbReference>
<dbReference type="EMBL" id="SMCX01000004">
    <property type="protein sequence ID" value="TCW25303.1"/>
    <property type="molecule type" value="Genomic_DNA"/>
</dbReference>
<keyword evidence="2" id="KW-0472">Membrane</keyword>
<evidence type="ECO:0000313" key="3">
    <source>
        <dbReference type="EMBL" id="TCW25303.1"/>
    </source>
</evidence>
<evidence type="ECO:0000313" key="4">
    <source>
        <dbReference type="Proteomes" id="UP000295805"/>
    </source>
</evidence>
<dbReference type="AlphaFoldDB" id="A0A4R3ZWZ3"/>